<dbReference type="PRINTS" id="PR00838">
    <property type="entry name" value="V5ALLERGEN"/>
</dbReference>
<keyword evidence="5" id="KW-0732">Signal</keyword>
<evidence type="ECO:0000259" key="6">
    <source>
        <dbReference type="SMART" id="SM00198"/>
    </source>
</evidence>
<organism evidence="7 8">
    <name type="scientific">Trichoplusia ni</name>
    <name type="common">Cabbage looper</name>
    <dbReference type="NCBI Taxonomy" id="7111"/>
    <lineage>
        <taxon>Eukaryota</taxon>
        <taxon>Metazoa</taxon>
        <taxon>Ecdysozoa</taxon>
        <taxon>Arthropoda</taxon>
        <taxon>Hexapoda</taxon>
        <taxon>Insecta</taxon>
        <taxon>Pterygota</taxon>
        <taxon>Neoptera</taxon>
        <taxon>Endopterygota</taxon>
        <taxon>Lepidoptera</taxon>
        <taxon>Glossata</taxon>
        <taxon>Ditrysia</taxon>
        <taxon>Noctuoidea</taxon>
        <taxon>Noctuidae</taxon>
        <taxon>Plusiinae</taxon>
        <taxon>Trichoplusia</taxon>
    </lineage>
</organism>
<dbReference type="Proteomes" id="UP000322000">
    <property type="component" value="Chromosome 14"/>
</dbReference>
<dbReference type="GO" id="GO:0005576">
    <property type="term" value="C:extracellular region"/>
    <property type="evidence" value="ECO:0007669"/>
    <property type="project" value="UniProtKB-SubCell"/>
</dbReference>
<evidence type="ECO:0000313" key="8">
    <source>
        <dbReference type="RefSeq" id="XP_026737026.1"/>
    </source>
</evidence>
<dbReference type="OrthoDB" id="43654at2759"/>
<evidence type="ECO:0000313" key="7">
    <source>
        <dbReference type="Proteomes" id="UP000322000"/>
    </source>
</evidence>
<dbReference type="CDD" id="cd05380">
    <property type="entry name" value="CAP_euk"/>
    <property type="match status" value="1"/>
</dbReference>
<dbReference type="PRINTS" id="PR00837">
    <property type="entry name" value="V5TPXLIKE"/>
</dbReference>
<dbReference type="InterPro" id="IPR002413">
    <property type="entry name" value="V5_allergen-like"/>
</dbReference>
<feature type="domain" description="SCP" evidence="6">
    <location>
        <begin position="56"/>
        <end position="216"/>
    </location>
</feature>
<keyword evidence="2" id="KW-0964">Secreted</keyword>
<dbReference type="AlphaFoldDB" id="A0A7E5WA04"/>
<evidence type="ECO:0000256" key="2">
    <source>
        <dbReference type="ARBA" id="ARBA00022525"/>
    </source>
</evidence>
<dbReference type="InterPro" id="IPR014044">
    <property type="entry name" value="CAP_dom"/>
</dbReference>
<feature type="compositionally biased region" description="Low complexity" evidence="3">
    <location>
        <begin position="700"/>
        <end position="726"/>
    </location>
</feature>
<dbReference type="Pfam" id="PF00188">
    <property type="entry name" value="CAP"/>
    <property type="match status" value="1"/>
</dbReference>
<dbReference type="InterPro" id="IPR001283">
    <property type="entry name" value="CRISP-related"/>
</dbReference>
<dbReference type="KEGG" id="tnl:113500435"/>
<dbReference type="PANTHER" id="PTHR10334">
    <property type="entry name" value="CYSTEINE-RICH SECRETORY PROTEIN-RELATED"/>
    <property type="match status" value="1"/>
</dbReference>
<gene>
    <name evidence="8" type="primary">LOC113500435</name>
</gene>
<feature type="chain" id="PRO_5028898204" evidence="5">
    <location>
        <begin position="20"/>
        <end position="1028"/>
    </location>
</feature>
<name>A0A7E5WA04_TRINI</name>
<reference evidence="8" key="1">
    <citation type="submission" date="2025-08" db="UniProtKB">
        <authorList>
            <consortium name="RefSeq"/>
        </authorList>
    </citation>
    <scope>IDENTIFICATION</scope>
</reference>
<keyword evidence="4" id="KW-0472">Membrane</keyword>
<keyword evidence="4" id="KW-1133">Transmembrane helix</keyword>
<comment type="subcellular location">
    <subcellularLocation>
        <location evidence="1">Secreted</location>
    </subcellularLocation>
</comment>
<sequence length="1028" mass="117817">MIFVKFILLIGCINRLCVSQTNYCEICLNHTLCRYNTPGPSLSCKSYDNTALLRNHDVTELVNKINERRNFVALGYSKILPQAANMKKIHWSSELALFAQRWVDQCVPSIHPEQEDLCRDFENTKVGQVISSVVDPSSKINVKSFVEMWFIQILNYSGSVTYYNQSQDHRTSYFTQLIWADTEAVGCGKAKFYVDEKKSMLERLVCNFAPKGNIHGKPIYSIGYAGTQCSNVMVPDDIYKGLCNYEDHHLLKTLTTQNRTMNSLLRILNLSNNSAKNEIDPLGNNLKQILVNSSSNNEHRNQKTRHIYLNNSYGPIRRMMPLQKHNTWKSVVNMTRNDDDYHYQHERGHSHLYHGHNLPQTYSYPITSESNYHSNQDFRRYDYTTQTVTLVSNSNYRKFYQQAQCTRKWPQIESNSCCGSNQCEKGHDNCWQQTTCPTPCPEQFTNPVLDLCSCTVQTCPTTCPSTCTTSCNCNMHCQYSSPMCPTTTNCLTTSCREMHCNDCRKSGSFQNYDMFPNVVLRSGNKRVLEIISTKKEPSLFDSSKITHSHQRIYEGSDELQRDETDMSKYNFQDRDYLYRSFDRRLRKRRQLDDQMTLVPFWQLEKSNYKNPSLLKSMRYTTLSNKNNRNTKRNTALAKWLSSTEPITLNKADYEDDEGDVTEKYLSFNELMHLRKINDRYAVYDFRRDDSAKTTKKKSSTNKTTKATKASTNKTTKTTKSNKTVKVTTEKTTKATVPKTNATTTTATADADGETKTTTAKTTKTTTQQETIIYTLNPPFSRLRYCTRKLTCTWTAYTANSPDNEGNIVGPIDVGSRTPPGYVEGCTRTSTCTRINMDRNKVFTVPTGDGATYPGEKGPGDFSTGTGIGDDDDGDYCERRSLNVQRRNSDNKENLPYELNNQVCTDLTTRSGKIQNELDITPADVTTDVSDVHDCVCVENNSRQKRQVTSDTRKFMVPGDMHCRNSKKSFSYGELYYMILNSIYGSKRVNQYHHNECPCNYSPTSRSITPLFLLVYFITIFNVCIYDIL</sequence>
<evidence type="ECO:0000256" key="5">
    <source>
        <dbReference type="SAM" id="SignalP"/>
    </source>
</evidence>
<proteinExistence type="predicted"/>
<dbReference type="SMART" id="SM00198">
    <property type="entry name" value="SCP"/>
    <property type="match status" value="1"/>
</dbReference>
<dbReference type="GeneID" id="113500435"/>
<keyword evidence="7" id="KW-1185">Reference proteome</keyword>
<feature type="signal peptide" evidence="5">
    <location>
        <begin position="1"/>
        <end position="19"/>
    </location>
</feature>
<dbReference type="InterPro" id="IPR035940">
    <property type="entry name" value="CAP_sf"/>
</dbReference>
<evidence type="ECO:0000256" key="3">
    <source>
        <dbReference type="SAM" id="MobiDB-lite"/>
    </source>
</evidence>
<dbReference type="Gene3D" id="3.40.33.10">
    <property type="entry name" value="CAP"/>
    <property type="match status" value="1"/>
</dbReference>
<dbReference type="InParanoid" id="A0A7E5WA04"/>
<accession>A0A7E5WA04</accession>
<evidence type="ECO:0000256" key="1">
    <source>
        <dbReference type="ARBA" id="ARBA00004613"/>
    </source>
</evidence>
<feature type="region of interest" description="Disordered" evidence="3">
    <location>
        <begin position="691"/>
        <end position="734"/>
    </location>
</feature>
<keyword evidence="4" id="KW-0812">Transmembrane</keyword>
<dbReference type="RefSeq" id="XP_026737026.1">
    <property type="nucleotide sequence ID" value="XM_026881225.1"/>
</dbReference>
<feature type="region of interest" description="Disordered" evidence="3">
    <location>
        <begin position="845"/>
        <end position="873"/>
    </location>
</feature>
<evidence type="ECO:0000256" key="4">
    <source>
        <dbReference type="SAM" id="Phobius"/>
    </source>
</evidence>
<feature type="transmembrane region" description="Helical" evidence="4">
    <location>
        <begin position="1007"/>
        <end position="1027"/>
    </location>
</feature>
<dbReference type="SUPFAM" id="SSF55797">
    <property type="entry name" value="PR-1-like"/>
    <property type="match status" value="1"/>
</dbReference>
<protein>
    <submittedName>
        <fullName evidence="8">Uncharacterized protein LOC113500435 isoform X1</fullName>
    </submittedName>
</protein>